<feature type="region of interest" description="Disordered" evidence="2">
    <location>
        <begin position="21"/>
        <end position="43"/>
    </location>
</feature>
<dbReference type="GO" id="GO:0007015">
    <property type="term" value="P:actin filament organization"/>
    <property type="evidence" value="ECO:0007669"/>
    <property type="project" value="TreeGrafter"/>
</dbReference>
<dbReference type="InterPro" id="IPR016098">
    <property type="entry name" value="CAP/MinC_C"/>
</dbReference>
<reference evidence="4" key="1">
    <citation type="submission" date="2021-01" db="EMBL/GenBank/DDBJ databases">
        <authorList>
            <person name="Corre E."/>
            <person name="Pelletier E."/>
            <person name="Niang G."/>
            <person name="Scheremetjew M."/>
            <person name="Finn R."/>
            <person name="Kale V."/>
            <person name="Holt S."/>
            <person name="Cochrane G."/>
            <person name="Meng A."/>
            <person name="Brown T."/>
            <person name="Cohen L."/>
        </authorList>
    </citation>
    <scope>NUCLEOTIDE SEQUENCE</scope>
    <source>
        <strain evidence="4">CCMP494</strain>
    </source>
</reference>
<dbReference type="GO" id="GO:0019933">
    <property type="term" value="P:cAMP-mediated signaling"/>
    <property type="evidence" value="ECO:0007669"/>
    <property type="project" value="TreeGrafter"/>
</dbReference>
<dbReference type="InterPro" id="IPR006599">
    <property type="entry name" value="CARP_motif"/>
</dbReference>
<dbReference type="InterPro" id="IPR036223">
    <property type="entry name" value="CAP_C_sf"/>
</dbReference>
<feature type="domain" description="C-CAP/cofactor C-like" evidence="3">
    <location>
        <begin position="52"/>
        <end position="197"/>
    </location>
</feature>
<dbReference type="PROSITE" id="PS51329">
    <property type="entry name" value="C_CAP_COFACTOR_C"/>
    <property type="match status" value="1"/>
</dbReference>
<dbReference type="GO" id="GO:0008179">
    <property type="term" value="F:adenylate cyclase binding"/>
    <property type="evidence" value="ECO:0007669"/>
    <property type="project" value="TreeGrafter"/>
</dbReference>
<comment type="similarity">
    <text evidence="1">Belongs to the CAP family.</text>
</comment>
<evidence type="ECO:0000256" key="2">
    <source>
        <dbReference type="SAM" id="MobiDB-lite"/>
    </source>
</evidence>
<organism evidence="4">
    <name type="scientific">Micromonas pusilla</name>
    <name type="common">Picoplanktonic green alga</name>
    <name type="synonym">Chromulina pusilla</name>
    <dbReference type="NCBI Taxonomy" id="38833"/>
    <lineage>
        <taxon>Eukaryota</taxon>
        <taxon>Viridiplantae</taxon>
        <taxon>Chlorophyta</taxon>
        <taxon>Mamiellophyceae</taxon>
        <taxon>Mamiellales</taxon>
        <taxon>Mamiellaceae</taxon>
        <taxon>Micromonas</taxon>
    </lineage>
</organism>
<dbReference type="Pfam" id="PF08603">
    <property type="entry name" value="CAP_C"/>
    <property type="match status" value="1"/>
</dbReference>
<evidence type="ECO:0000256" key="1">
    <source>
        <dbReference type="ARBA" id="ARBA00007659"/>
    </source>
</evidence>
<dbReference type="AlphaFoldDB" id="A0A7S0KV33"/>
<dbReference type="PANTHER" id="PTHR10652">
    <property type="entry name" value="ADENYLYL CYCLASE-ASSOCIATED PROTEIN"/>
    <property type="match status" value="1"/>
</dbReference>
<dbReference type="EMBL" id="HBEV01011092">
    <property type="protein sequence ID" value="CAD8591167.1"/>
    <property type="molecule type" value="Transcribed_RNA"/>
</dbReference>
<evidence type="ECO:0000259" key="3">
    <source>
        <dbReference type="PROSITE" id="PS51329"/>
    </source>
</evidence>
<accession>A0A7S0KV33</accession>
<dbReference type="InterPro" id="IPR017901">
    <property type="entry name" value="C-CAP_CF_C-like"/>
</dbReference>
<proteinExistence type="inferred from homology"/>
<evidence type="ECO:0000313" key="4">
    <source>
        <dbReference type="EMBL" id="CAD8591167.1"/>
    </source>
</evidence>
<dbReference type="GO" id="GO:0003779">
    <property type="term" value="F:actin binding"/>
    <property type="evidence" value="ECO:0007669"/>
    <property type="project" value="InterPro"/>
</dbReference>
<dbReference type="SMART" id="SM00673">
    <property type="entry name" value="CARP"/>
    <property type="match status" value="2"/>
</dbReference>
<dbReference type="GO" id="GO:0005737">
    <property type="term" value="C:cytoplasm"/>
    <property type="evidence" value="ECO:0007669"/>
    <property type="project" value="TreeGrafter"/>
</dbReference>
<dbReference type="PANTHER" id="PTHR10652:SF0">
    <property type="entry name" value="ADENYLYL CYCLASE-ASSOCIATED PROTEIN"/>
    <property type="match status" value="1"/>
</dbReference>
<feature type="compositionally biased region" description="Basic and acidic residues" evidence="2">
    <location>
        <begin position="21"/>
        <end position="33"/>
    </location>
</feature>
<dbReference type="InterPro" id="IPR001837">
    <property type="entry name" value="Adenylate_cyclase-assoc_CAP"/>
</dbReference>
<sequence>MSAVFKELNKGEAITSGLRKVTDDMKSKNRADRSGLVATGGGGAGVAPAVPPAASKTAKPPKFALDGKKWAVEHQVGQRTLVIEDVNPKQTVYVYDCVDCVIQIKGKANNITLDKCAKTGVVFEDVLATCELVNCVSMQVQCTGACPTVAIDKVDGCQVFLGPKSYGAEITTAKCSEVNVVCVPDEGSDADAIETPVPEQFVTTRDPKTGKWVTVPMGHSGA</sequence>
<gene>
    <name evidence="4" type="ORF">MSP1404_LOCUS8571</name>
</gene>
<protein>
    <recommendedName>
        <fullName evidence="3">C-CAP/cofactor C-like domain-containing protein</fullName>
    </recommendedName>
</protein>
<dbReference type="InterPro" id="IPR013912">
    <property type="entry name" value="Adenylate_cyclase-assoc_CAP_C"/>
</dbReference>
<dbReference type="Gene3D" id="2.160.20.70">
    <property type="match status" value="1"/>
</dbReference>
<name>A0A7S0KV33_MICPS</name>
<dbReference type="SUPFAM" id="SSF69340">
    <property type="entry name" value="C-terminal domain of adenylylcyclase associated protein"/>
    <property type="match status" value="1"/>
</dbReference>